<dbReference type="AlphaFoldDB" id="A0AAV5MSG2"/>
<dbReference type="PROSITE" id="PS51375">
    <property type="entry name" value="PPR"/>
    <property type="match status" value="4"/>
</dbReference>
<dbReference type="InterPro" id="IPR002885">
    <property type="entry name" value="PPR_rpt"/>
</dbReference>
<dbReference type="InterPro" id="IPR011990">
    <property type="entry name" value="TPR-like_helical_dom_sf"/>
</dbReference>
<evidence type="ECO:0000256" key="2">
    <source>
        <dbReference type="ARBA" id="ARBA00022737"/>
    </source>
</evidence>
<dbReference type="Gene3D" id="1.25.40.10">
    <property type="entry name" value="Tetratricopeptide repeat domain"/>
    <property type="match status" value="2"/>
</dbReference>
<evidence type="ECO:0000313" key="5">
    <source>
        <dbReference type="Proteomes" id="UP001054252"/>
    </source>
</evidence>
<dbReference type="Pfam" id="PF13041">
    <property type="entry name" value="PPR_2"/>
    <property type="match status" value="2"/>
</dbReference>
<dbReference type="GO" id="GO:0031930">
    <property type="term" value="P:mitochondria-nucleus signaling pathway"/>
    <property type="evidence" value="ECO:0007669"/>
    <property type="project" value="TreeGrafter"/>
</dbReference>
<dbReference type="Pfam" id="PF01535">
    <property type="entry name" value="PPR"/>
    <property type="match status" value="3"/>
</dbReference>
<dbReference type="PANTHER" id="PTHR47936:SF5">
    <property type="entry name" value="PENTACOTRIPEPTIDE-REPEAT REGION OF PRORP DOMAIN-CONTAINING PROTEIN"/>
    <property type="match status" value="1"/>
</dbReference>
<reference evidence="4 5" key="1">
    <citation type="journal article" date="2021" name="Commun. Biol.">
        <title>The genome of Shorea leprosula (Dipterocarpaceae) highlights the ecological relevance of drought in aseasonal tropical rainforests.</title>
        <authorList>
            <person name="Ng K.K.S."/>
            <person name="Kobayashi M.J."/>
            <person name="Fawcett J.A."/>
            <person name="Hatakeyama M."/>
            <person name="Paape T."/>
            <person name="Ng C.H."/>
            <person name="Ang C.C."/>
            <person name="Tnah L.H."/>
            <person name="Lee C.T."/>
            <person name="Nishiyama T."/>
            <person name="Sese J."/>
            <person name="O'Brien M.J."/>
            <person name="Copetti D."/>
            <person name="Mohd Noor M.I."/>
            <person name="Ong R.C."/>
            <person name="Putra M."/>
            <person name="Sireger I.Z."/>
            <person name="Indrioko S."/>
            <person name="Kosugi Y."/>
            <person name="Izuno A."/>
            <person name="Isagi Y."/>
            <person name="Lee S.L."/>
            <person name="Shimizu K.K."/>
        </authorList>
    </citation>
    <scope>NUCLEOTIDE SEQUENCE [LARGE SCALE GENOMIC DNA]</scope>
    <source>
        <strain evidence="4">214</strain>
    </source>
</reference>
<proteinExistence type="inferred from homology"/>
<dbReference type="GO" id="GO:0010019">
    <property type="term" value="P:chloroplast-nucleus signaling pathway"/>
    <property type="evidence" value="ECO:0007669"/>
    <property type="project" value="TreeGrafter"/>
</dbReference>
<feature type="repeat" description="PPR" evidence="3">
    <location>
        <begin position="257"/>
        <end position="291"/>
    </location>
</feature>
<gene>
    <name evidence="4" type="ORF">SLEP1_g58393</name>
</gene>
<comment type="similarity">
    <text evidence="1">Belongs to the PPR family. P subfamily.</text>
</comment>
<evidence type="ECO:0000256" key="1">
    <source>
        <dbReference type="ARBA" id="ARBA00007626"/>
    </source>
</evidence>
<accession>A0AAV5MSG2</accession>
<keyword evidence="5" id="KW-1185">Reference proteome</keyword>
<dbReference type="NCBIfam" id="TIGR00756">
    <property type="entry name" value="PPR"/>
    <property type="match status" value="5"/>
</dbReference>
<protein>
    <recommendedName>
        <fullName evidence="6">Pentatricopeptide repeat-containing protein</fullName>
    </recommendedName>
</protein>
<name>A0AAV5MSG2_9ROSI</name>
<dbReference type="Proteomes" id="UP001054252">
    <property type="component" value="Unassembled WGS sequence"/>
</dbReference>
<evidence type="ECO:0000313" key="4">
    <source>
        <dbReference type="EMBL" id="GKV51768.1"/>
    </source>
</evidence>
<dbReference type="PANTHER" id="PTHR47936">
    <property type="entry name" value="PPR_LONG DOMAIN-CONTAINING PROTEIN"/>
    <property type="match status" value="1"/>
</dbReference>
<evidence type="ECO:0000256" key="3">
    <source>
        <dbReference type="PROSITE-ProRule" id="PRU00708"/>
    </source>
</evidence>
<organism evidence="4 5">
    <name type="scientific">Rubroshorea leprosula</name>
    <dbReference type="NCBI Taxonomy" id="152421"/>
    <lineage>
        <taxon>Eukaryota</taxon>
        <taxon>Viridiplantae</taxon>
        <taxon>Streptophyta</taxon>
        <taxon>Embryophyta</taxon>
        <taxon>Tracheophyta</taxon>
        <taxon>Spermatophyta</taxon>
        <taxon>Magnoliopsida</taxon>
        <taxon>eudicotyledons</taxon>
        <taxon>Gunneridae</taxon>
        <taxon>Pentapetalae</taxon>
        <taxon>rosids</taxon>
        <taxon>malvids</taxon>
        <taxon>Malvales</taxon>
        <taxon>Dipterocarpaceae</taxon>
        <taxon>Rubroshorea</taxon>
    </lineage>
</organism>
<keyword evidence="2" id="KW-0677">Repeat</keyword>
<feature type="repeat" description="PPR" evidence="3">
    <location>
        <begin position="222"/>
        <end position="256"/>
    </location>
</feature>
<feature type="repeat" description="PPR" evidence="3">
    <location>
        <begin position="152"/>
        <end position="186"/>
    </location>
</feature>
<evidence type="ECO:0008006" key="6">
    <source>
        <dbReference type="Google" id="ProtNLM"/>
    </source>
</evidence>
<dbReference type="EMBL" id="BPVZ01000537">
    <property type="protein sequence ID" value="GKV51768.1"/>
    <property type="molecule type" value="Genomic_DNA"/>
</dbReference>
<dbReference type="GO" id="GO:0009507">
    <property type="term" value="C:chloroplast"/>
    <property type="evidence" value="ECO:0007669"/>
    <property type="project" value="TreeGrafter"/>
</dbReference>
<comment type="caution">
    <text evidence="4">The sequence shown here is derived from an EMBL/GenBank/DDBJ whole genome shotgun (WGS) entry which is preliminary data.</text>
</comment>
<sequence>MSSVGRLLHNAFSPASQSASSVSALFRESNLESLVQRFKKLCEHQKYRDKIDIYEHTVRRLASAGRFDLVEEVIEDQRKYICVSKEGFAARLIRLCGKSGMFDHAQKVFDEMPIKGVLSFNALMGACLNSNKFDEVNSLFKELPEKLSIKPDRISYNTVIKAFCEMGSFASASLMLDEMEKKGMEPDEFTFNTLLDAFYKNGKFVDGEKIWNIMLQKNVTPTVRSYNAKLHGLVSQKRTEEAVKLVGEIRSKGIKPDVFSFNALFEGFISEGNLEEARRWYNEMKKNGCAPDKVTFELLVPFACEKGDVDFAFEQCEKIFGTRFSKKFCFDESLLQKVVDELVACSKIEEAKKLVQLGKANKYHDYRLKLPSK</sequence>
<feature type="repeat" description="PPR" evidence="3">
    <location>
        <begin position="187"/>
        <end position="221"/>
    </location>
</feature>